<dbReference type="InterPro" id="IPR004045">
    <property type="entry name" value="Glutathione_S-Trfase_N"/>
</dbReference>
<dbReference type="EMBL" id="CABEEZ010000133">
    <property type="protein sequence ID" value="VTR55139.1"/>
    <property type="molecule type" value="Genomic_DNA"/>
</dbReference>
<dbReference type="InterPro" id="IPR036249">
    <property type="entry name" value="Thioredoxin-like_sf"/>
</dbReference>
<dbReference type="GO" id="GO:0005737">
    <property type="term" value="C:cytoplasm"/>
    <property type="evidence" value="ECO:0007669"/>
    <property type="project" value="TreeGrafter"/>
</dbReference>
<dbReference type="AlphaFoldDB" id="A0A4U9W8H3"/>
<sequence>MGQLVDGVWQDTWYDTKSTGGRFKRSTSQFRNWVTPDGAAGEHGKAGFKAEQNRYHLYVSLACPWAHRTLLMRKLKGLEQTIPVSVVHPLMLENGWTFGQDFPAATGDALYHSDFLYQLYLRADPQYSGRVTVPVLWDKQQQTIVSNESADIIRMFNSAFDAVGARLEITTRQNCVKRSIHSTAGFTTR</sequence>
<evidence type="ECO:0000259" key="1">
    <source>
        <dbReference type="Pfam" id="PF13409"/>
    </source>
</evidence>
<dbReference type="InterPro" id="IPR016639">
    <property type="entry name" value="GST_Omega/GSH"/>
</dbReference>
<dbReference type="PANTHER" id="PTHR32419:SF6">
    <property type="entry name" value="GLUTATHIONE S-TRANSFERASE OMEGA-LIKE 1-RELATED"/>
    <property type="match status" value="1"/>
</dbReference>
<accession>A0A4U9W8H3</accession>
<reference evidence="2" key="1">
    <citation type="submission" date="2019-05" db="EMBL/GenBank/DDBJ databases">
        <authorList>
            <consortium name="Pathogen Informatics"/>
        </authorList>
    </citation>
    <scope>NUCLEOTIDE SEQUENCE [LARGE SCALE GENOMIC DNA]</scope>
    <source>
        <strain evidence="2">NCTC12965</strain>
    </source>
</reference>
<dbReference type="FunFam" id="3.40.30.10:FF:000058">
    <property type="entry name" value="Glutathione S-transferase, omega"/>
    <property type="match status" value="1"/>
</dbReference>
<dbReference type="Gene3D" id="3.40.30.10">
    <property type="entry name" value="Glutaredoxin"/>
    <property type="match status" value="1"/>
</dbReference>
<dbReference type="GO" id="GO:0004364">
    <property type="term" value="F:glutathione transferase activity"/>
    <property type="evidence" value="ECO:0007669"/>
    <property type="project" value="InterPro"/>
</dbReference>
<protein>
    <recommendedName>
        <fullName evidence="1">GST N-terminal domain-containing protein</fullName>
    </recommendedName>
</protein>
<dbReference type="PANTHER" id="PTHR32419">
    <property type="entry name" value="GLUTATHIONYL-HYDROQUINONE REDUCTASE"/>
    <property type="match status" value="1"/>
</dbReference>
<dbReference type="Pfam" id="PF13409">
    <property type="entry name" value="GST_N_2"/>
    <property type="match status" value="1"/>
</dbReference>
<proteinExistence type="predicted"/>
<name>A0A4U9W8H3_SERFO</name>
<evidence type="ECO:0000313" key="2">
    <source>
        <dbReference type="EMBL" id="VTR55139.1"/>
    </source>
</evidence>
<organism evidence="2">
    <name type="scientific">Serratia fonticola</name>
    <dbReference type="NCBI Taxonomy" id="47917"/>
    <lineage>
        <taxon>Bacteria</taxon>
        <taxon>Pseudomonadati</taxon>
        <taxon>Pseudomonadota</taxon>
        <taxon>Gammaproteobacteria</taxon>
        <taxon>Enterobacterales</taxon>
        <taxon>Yersiniaceae</taxon>
        <taxon>Serratia</taxon>
    </lineage>
</organism>
<gene>
    <name evidence="2" type="ORF">NCTC12965_06901</name>
</gene>
<dbReference type="SUPFAM" id="SSF52833">
    <property type="entry name" value="Thioredoxin-like"/>
    <property type="match status" value="1"/>
</dbReference>
<feature type="domain" description="GST N-terminal" evidence="1">
    <location>
        <begin position="62"/>
        <end position="158"/>
    </location>
</feature>